<dbReference type="Gene3D" id="3.40.50.300">
    <property type="entry name" value="P-loop containing nucleotide triphosphate hydrolases"/>
    <property type="match status" value="1"/>
</dbReference>
<dbReference type="Gene3D" id="3.30.450.90">
    <property type="match status" value="1"/>
</dbReference>
<reference evidence="3 4" key="1">
    <citation type="submission" date="2017-09" db="EMBL/GenBank/DDBJ databases">
        <title>Large-scale bioinformatics analysis of Bacillus genomes uncovers conserved roles of natural products in bacterial physiology.</title>
        <authorList>
            <consortium name="Agbiome Team Llc"/>
            <person name="Bleich R.M."/>
            <person name="Grubbs K.J."/>
            <person name="Santa Maria K.C."/>
            <person name="Allen S.E."/>
            <person name="Farag S."/>
            <person name="Shank E.A."/>
            <person name="Bowers A."/>
        </authorList>
    </citation>
    <scope>NUCLEOTIDE SEQUENCE [LARGE SCALE GENOMIC DNA]</scope>
    <source>
        <strain evidence="3 4">AFS092789</strain>
    </source>
</reference>
<dbReference type="SUPFAM" id="SSF52540">
    <property type="entry name" value="P-loop containing nucleoside triphosphate hydrolases"/>
    <property type="match status" value="1"/>
</dbReference>
<dbReference type="GO" id="GO:0005524">
    <property type="term" value="F:ATP binding"/>
    <property type="evidence" value="ECO:0007669"/>
    <property type="project" value="InterPro"/>
</dbReference>
<evidence type="ECO:0000256" key="1">
    <source>
        <dbReference type="ARBA" id="ARBA00006611"/>
    </source>
</evidence>
<dbReference type="InterPro" id="IPR006321">
    <property type="entry name" value="PilT/PilU"/>
</dbReference>
<evidence type="ECO:0000313" key="4">
    <source>
        <dbReference type="Proteomes" id="UP000219922"/>
    </source>
</evidence>
<dbReference type="PROSITE" id="PS00662">
    <property type="entry name" value="T2SP_E"/>
    <property type="match status" value="1"/>
</dbReference>
<feature type="domain" description="Bacterial type II secretion system protein E" evidence="2">
    <location>
        <begin position="192"/>
        <end position="206"/>
    </location>
</feature>
<dbReference type="GO" id="GO:0016887">
    <property type="term" value="F:ATP hydrolysis activity"/>
    <property type="evidence" value="ECO:0007669"/>
    <property type="project" value="InterPro"/>
</dbReference>
<dbReference type="AlphaFoldDB" id="A0A9X6SSF6"/>
<organism evidence="3 4">
    <name type="scientific">Bacillus cereus</name>
    <dbReference type="NCBI Taxonomy" id="1396"/>
    <lineage>
        <taxon>Bacteria</taxon>
        <taxon>Bacillati</taxon>
        <taxon>Bacillota</taxon>
        <taxon>Bacilli</taxon>
        <taxon>Bacillales</taxon>
        <taxon>Bacillaceae</taxon>
        <taxon>Bacillus</taxon>
        <taxon>Bacillus cereus group</taxon>
    </lineage>
</organism>
<dbReference type="Pfam" id="PF00437">
    <property type="entry name" value="T2SSE"/>
    <property type="match status" value="1"/>
</dbReference>
<dbReference type="Proteomes" id="UP000219922">
    <property type="component" value="Unassembled WGS sequence"/>
</dbReference>
<sequence>MNDLERILQTMVDKGASDLHLNHNTRISYRIDGKIIQDGPIIRGDQVYALALFAISPEQQRTYYEKKSIDFSYALGKTRFRGSLIFQKGQPSCVFRKINTEIIPIDELNLPSVIKEMALLSWGMILVTGPTGSGKSTTLASVLDYINEQKHGHIATIEEPVEYIHKNKNCIVTQREVGRDSSSFAESMKTVLRQDPDVILVGEMRDLETVSAAVTNAETGHLVLGTLHTNTAPQAIQRIVDMYPPEQSRIVRAQLANNLKMVINQRLVPLPGGGRKALYEIMVLNEEMKELIRKGKDEFLYEAMGNAPEIGNIIMDFQ</sequence>
<accession>A0A9X6SSF6</accession>
<proteinExistence type="inferred from homology"/>
<dbReference type="PANTHER" id="PTHR30486">
    <property type="entry name" value="TWITCHING MOTILITY PROTEIN PILT"/>
    <property type="match status" value="1"/>
</dbReference>
<protein>
    <submittedName>
        <fullName evidence="3">Twitching motility protein PilT</fullName>
    </submittedName>
</protein>
<dbReference type="InterPro" id="IPR050921">
    <property type="entry name" value="T4SS_GSP_E_ATPase"/>
</dbReference>
<dbReference type="CDD" id="cd01131">
    <property type="entry name" value="PilT"/>
    <property type="match status" value="1"/>
</dbReference>
<dbReference type="EMBL" id="NVMX01000228">
    <property type="protein sequence ID" value="PDZ94252.1"/>
    <property type="molecule type" value="Genomic_DNA"/>
</dbReference>
<comment type="caution">
    <text evidence="3">The sequence shown here is derived from an EMBL/GenBank/DDBJ whole genome shotgun (WGS) entry which is preliminary data.</text>
</comment>
<dbReference type="InterPro" id="IPR001482">
    <property type="entry name" value="T2SS/T4SS_dom"/>
</dbReference>
<evidence type="ECO:0000313" key="3">
    <source>
        <dbReference type="EMBL" id="PDZ94252.1"/>
    </source>
</evidence>
<comment type="similarity">
    <text evidence="1">Belongs to the GSP E family.</text>
</comment>
<dbReference type="RefSeq" id="WP_098007161.1">
    <property type="nucleotide sequence ID" value="NZ_NUJB01000041.1"/>
</dbReference>
<evidence type="ECO:0000259" key="2">
    <source>
        <dbReference type="PROSITE" id="PS00662"/>
    </source>
</evidence>
<gene>
    <name evidence="3" type="ORF">CON36_34765</name>
</gene>
<dbReference type="NCBIfam" id="TIGR01420">
    <property type="entry name" value="pilT_fam"/>
    <property type="match status" value="1"/>
</dbReference>
<dbReference type="InterPro" id="IPR027417">
    <property type="entry name" value="P-loop_NTPase"/>
</dbReference>
<name>A0A9X6SSF6_BACCE</name>